<gene>
    <name evidence="5" type="ORF">GCM10011320_26550</name>
</gene>
<dbReference type="EMBL" id="BMKW01000006">
    <property type="protein sequence ID" value="GGJ17930.1"/>
    <property type="molecule type" value="Genomic_DNA"/>
</dbReference>
<keyword evidence="6" id="KW-1185">Reference proteome</keyword>
<dbReference type="PANTHER" id="PTHR11739:SF4">
    <property type="entry name" value="CITRATE SYNTHASE, PEROXISOMAL"/>
    <property type="match status" value="1"/>
</dbReference>
<evidence type="ECO:0000256" key="3">
    <source>
        <dbReference type="ARBA" id="ARBA00012972"/>
    </source>
</evidence>
<evidence type="ECO:0000313" key="5">
    <source>
        <dbReference type="EMBL" id="GGJ17930.1"/>
    </source>
</evidence>
<keyword evidence="4" id="KW-0808">Transferase</keyword>
<dbReference type="InterPro" id="IPR016142">
    <property type="entry name" value="Citrate_synth-like_lrg_a-sub"/>
</dbReference>
<dbReference type="GO" id="GO:0036440">
    <property type="term" value="F:citrate synthase activity"/>
    <property type="evidence" value="ECO:0007669"/>
    <property type="project" value="UniProtKB-EC"/>
</dbReference>
<comment type="similarity">
    <text evidence="2">Belongs to the citrate synthase family.</text>
</comment>
<reference evidence="5" key="2">
    <citation type="submission" date="2020-09" db="EMBL/GenBank/DDBJ databases">
        <authorList>
            <person name="Sun Q."/>
            <person name="Zhou Y."/>
        </authorList>
    </citation>
    <scope>NUCLEOTIDE SEQUENCE</scope>
    <source>
        <strain evidence="5">CGMCC 1.3617</strain>
    </source>
</reference>
<dbReference type="NCBIfam" id="NF004868">
    <property type="entry name" value="PRK06224.1-5"/>
    <property type="match status" value="1"/>
</dbReference>
<accession>A0A917KKI0</accession>
<organism evidence="5 6">
    <name type="scientific">Neoroseomonas lacus</name>
    <dbReference type="NCBI Taxonomy" id="287609"/>
    <lineage>
        <taxon>Bacteria</taxon>
        <taxon>Pseudomonadati</taxon>
        <taxon>Pseudomonadota</taxon>
        <taxon>Alphaproteobacteria</taxon>
        <taxon>Acetobacterales</taxon>
        <taxon>Acetobacteraceae</taxon>
        <taxon>Neoroseomonas</taxon>
    </lineage>
</organism>
<dbReference type="EC" id="2.3.3.16" evidence="3"/>
<dbReference type="Proteomes" id="UP000661507">
    <property type="component" value="Unassembled WGS sequence"/>
</dbReference>
<dbReference type="GO" id="GO:0016829">
    <property type="term" value="F:lyase activity"/>
    <property type="evidence" value="ECO:0007669"/>
    <property type="project" value="UniProtKB-KW"/>
</dbReference>
<dbReference type="PANTHER" id="PTHR11739">
    <property type="entry name" value="CITRATE SYNTHASE"/>
    <property type="match status" value="1"/>
</dbReference>
<dbReference type="InterPro" id="IPR002020">
    <property type="entry name" value="Citrate_synthase"/>
</dbReference>
<reference evidence="5" key="1">
    <citation type="journal article" date="2014" name="Int. J. Syst. Evol. Microbiol.">
        <title>Complete genome sequence of Corynebacterium casei LMG S-19264T (=DSM 44701T), isolated from a smear-ripened cheese.</title>
        <authorList>
            <consortium name="US DOE Joint Genome Institute (JGI-PGF)"/>
            <person name="Walter F."/>
            <person name="Albersmeier A."/>
            <person name="Kalinowski J."/>
            <person name="Ruckert C."/>
        </authorList>
    </citation>
    <scope>NUCLEOTIDE SEQUENCE</scope>
    <source>
        <strain evidence="5">CGMCC 1.3617</strain>
    </source>
</reference>
<comment type="pathway">
    <text evidence="1">Carbohydrate metabolism; tricarboxylic acid cycle; isocitrate from oxaloacetate: step 1/2.</text>
</comment>
<dbReference type="InterPro" id="IPR036969">
    <property type="entry name" value="Citrate_synthase_sf"/>
</dbReference>
<dbReference type="GO" id="GO:0005829">
    <property type="term" value="C:cytosol"/>
    <property type="evidence" value="ECO:0007669"/>
    <property type="project" value="TreeGrafter"/>
</dbReference>
<keyword evidence="5" id="KW-0456">Lyase</keyword>
<evidence type="ECO:0000256" key="4">
    <source>
        <dbReference type="ARBA" id="ARBA00022679"/>
    </source>
</evidence>
<dbReference type="RefSeq" id="WP_188967533.1">
    <property type="nucleotide sequence ID" value="NZ_BMKW01000006.1"/>
</dbReference>
<comment type="caution">
    <text evidence="5">The sequence shown here is derived from an EMBL/GenBank/DDBJ whole genome shotgun (WGS) entry which is preliminary data.</text>
</comment>
<dbReference type="Gene3D" id="1.10.580.10">
    <property type="entry name" value="Citrate Synthase, domain 1"/>
    <property type="match status" value="1"/>
</dbReference>
<dbReference type="Pfam" id="PF00285">
    <property type="entry name" value="Citrate_synt"/>
    <property type="match status" value="1"/>
</dbReference>
<protein>
    <recommendedName>
        <fullName evidence="3">citrate synthase (unknown stereospecificity)</fullName>
        <ecNumber evidence="3">2.3.3.16</ecNumber>
    </recommendedName>
</protein>
<dbReference type="AlphaFoldDB" id="A0A917KKI0"/>
<evidence type="ECO:0000256" key="2">
    <source>
        <dbReference type="ARBA" id="ARBA00010566"/>
    </source>
</evidence>
<name>A0A917KKI0_9PROT</name>
<dbReference type="SUPFAM" id="SSF48256">
    <property type="entry name" value="Citrate synthase"/>
    <property type="match status" value="1"/>
</dbReference>
<evidence type="ECO:0000256" key="1">
    <source>
        <dbReference type="ARBA" id="ARBA00004751"/>
    </source>
</evidence>
<dbReference type="InterPro" id="IPR016143">
    <property type="entry name" value="Citrate_synth-like_sm_a-sub"/>
</dbReference>
<dbReference type="GO" id="GO:0005975">
    <property type="term" value="P:carbohydrate metabolic process"/>
    <property type="evidence" value="ECO:0007669"/>
    <property type="project" value="TreeGrafter"/>
</dbReference>
<evidence type="ECO:0000313" key="6">
    <source>
        <dbReference type="Proteomes" id="UP000661507"/>
    </source>
</evidence>
<dbReference type="Gene3D" id="1.10.230.10">
    <property type="entry name" value="Cytochrome P450-Terp, domain 2"/>
    <property type="match status" value="1"/>
</dbReference>
<dbReference type="GO" id="GO:0006099">
    <property type="term" value="P:tricarboxylic acid cycle"/>
    <property type="evidence" value="ECO:0007669"/>
    <property type="project" value="TreeGrafter"/>
</dbReference>
<sequence>MDNDTTYLCTTDETSVTIRGKDLVTELVGHLTYTEMVFFLLRGRVPTPPETRVLDACLVILMEHGLTLNTLVARFVASAVPDQMQVAMGASLMTIGDTFMGTMEGCARILQAGVAADGDPRAYCAEVVAKHRAEKKAVPGFGHRFHKPDDPRSPRLFEIAEQAGAAGPHIAMLRILAEEVDRVAGRHLTINATGAIGAAFSDIGFKPEVMRGLAVVSRSGGLVAHIAEERESGSARLIEKLAKQNVQYRDPPAE</sequence>
<dbReference type="CDD" id="cd06100">
    <property type="entry name" value="CCL_ACL-C"/>
    <property type="match status" value="1"/>
</dbReference>
<proteinExistence type="inferred from homology"/>